<accession>A0A926NCL3</accession>
<keyword evidence="3" id="KW-1185">Reference proteome</keyword>
<evidence type="ECO:0000256" key="1">
    <source>
        <dbReference type="SAM" id="MobiDB-lite"/>
    </source>
</evidence>
<evidence type="ECO:0008006" key="4">
    <source>
        <dbReference type="Google" id="ProtNLM"/>
    </source>
</evidence>
<feature type="compositionally biased region" description="Basic and acidic residues" evidence="1">
    <location>
        <begin position="90"/>
        <end position="105"/>
    </location>
</feature>
<evidence type="ECO:0000313" key="3">
    <source>
        <dbReference type="Proteomes" id="UP000661691"/>
    </source>
</evidence>
<feature type="region of interest" description="Disordered" evidence="1">
    <location>
        <begin position="86"/>
        <end position="105"/>
    </location>
</feature>
<reference evidence="2" key="1">
    <citation type="submission" date="2020-09" db="EMBL/GenBank/DDBJ databases">
        <title>A novel bacterium of genus Hazenella, isolated from South China Sea.</title>
        <authorList>
            <person name="Huang H."/>
            <person name="Mo K."/>
            <person name="Hu Y."/>
        </authorList>
    </citation>
    <scope>NUCLEOTIDE SEQUENCE</scope>
    <source>
        <strain evidence="2">IB182357</strain>
    </source>
</reference>
<proteinExistence type="predicted"/>
<evidence type="ECO:0000313" key="2">
    <source>
        <dbReference type="EMBL" id="MBD1373767.1"/>
    </source>
</evidence>
<sequence length="105" mass="12214">MNVVHRAKKIGRPATVTFERLDYIACQEWEFGWKHEEIADLYHMWHEGFAVKDIAKALNRHVGEVTCLIMDQVELNELEDRKGGLFGRRRPLERGGVSDDRHNAV</sequence>
<dbReference type="RefSeq" id="WP_191142762.1">
    <property type="nucleotide sequence ID" value="NZ_JACXAH010000037.1"/>
</dbReference>
<dbReference type="Proteomes" id="UP000661691">
    <property type="component" value="Unassembled WGS sequence"/>
</dbReference>
<name>A0A926NCL3_9BACL</name>
<dbReference type="EMBL" id="JACXAH010000037">
    <property type="protein sequence ID" value="MBD1373767.1"/>
    <property type="molecule type" value="Genomic_DNA"/>
</dbReference>
<gene>
    <name evidence="2" type="ORF">IC620_15585</name>
</gene>
<protein>
    <recommendedName>
        <fullName evidence="4">Helix-turn-helix domain containing protein</fullName>
    </recommendedName>
</protein>
<comment type="caution">
    <text evidence="2">The sequence shown here is derived from an EMBL/GenBank/DDBJ whole genome shotgun (WGS) entry which is preliminary data.</text>
</comment>
<dbReference type="AlphaFoldDB" id="A0A926NCL3"/>
<organism evidence="2 3">
    <name type="scientific">Polycladospora coralii</name>
    <dbReference type="NCBI Taxonomy" id="2771432"/>
    <lineage>
        <taxon>Bacteria</taxon>
        <taxon>Bacillati</taxon>
        <taxon>Bacillota</taxon>
        <taxon>Bacilli</taxon>
        <taxon>Bacillales</taxon>
        <taxon>Thermoactinomycetaceae</taxon>
        <taxon>Polycladospora</taxon>
    </lineage>
</organism>